<keyword evidence="3" id="KW-1185">Reference proteome</keyword>
<dbReference type="SUPFAM" id="SSF53474">
    <property type="entry name" value="alpha/beta-Hydrolases"/>
    <property type="match status" value="1"/>
</dbReference>
<organism evidence="2 3">
    <name type="scientific">Ktedonobacter robiniae</name>
    <dbReference type="NCBI Taxonomy" id="2778365"/>
    <lineage>
        <taxon>Bacteria</taxon>
        <taxon>Bacillati</taxon>
        <taxon>Chloroflexota</taxon>
        <taxon>Ktedonobacteria</taxon>
        <taxon>Ktedonobacterales</taxon>
        <taxon>Ktedonobacteraceae</taxon>
        <taxon>Ktedonobacter</taxon>
    </lineage>
</organism>
<name>A0ABQ3UKZ4_9CHLR</name>
<comment type="caution">
    <text evidence="2">The sequence shown here is derived from an EMBL/GenBank/DDBJ whole genome shotgun (WGS) entry which is preliminary data.</text>
</comment>
<evidence type="ECO:0000313" key="3">
    <source>
        <dbReference type="Proteomes" id="UP000654345"/>
    </source>
</evidence>
<reference evidence="2 3" key="1">
    <citation type="journal article" date="2021" name="Int. J. Syst. Evol. Microbiol.">
        <title>Reticulibacter mediterranei gen. nov., sp. nov., within the new family Reticulibacteraceae fam. nov., and Ktedonospora formicarum gen. nov., sp. nov., Ktedonobacter robiniae sp. nov., Dictyobacter formicarum sp. nov. and Dictyobacter arantiisoli sp. nov., belonging to the class Ktedonobacteria.</title>
        <authorList>
            <person name="Yabe S."/>
            <person name="Zheng Y."/>
            <person name="Wang C.M."/>
            <person name="Sakai Y."/>
            <person name="Abe K."/>
            <person name="Yokota A."/>
            <person name="Donadio S."/>
            <person name="Cavaletti L."/>
            <person name="Monciardini P."/>
        </authorList>
    </citation>
    <scope>NUCLEOTIDE SEQUENCE [LARGE SCALE GENOMIC DNA]</scope>
    <source>
        <strain evidence="2 3">SOSP1-30</strain>
    </source>
</reference>
<dbReference type="RefSeq" id="WP_201370246.1">
    <property type="nucleotide sequence ID" value="NZ_BNJG01000001.1"/>
</dbReference>
<proteinExistence type="predicted"/>
<gene>
    <name evidence="2" type="ORF">KSB_18880</name>
</gene>
<dbReference type="EMBL" id="BNJG01000001">
    <property type="protein sequence ID" value="GHO53413.1"/>
    <property type="molecule type" value="Genomic_DNA"/>
</dbReference>
<dbReference type="Pfam" id="PF02230">
    <property type="entry name" value="Abhydrolase_2"/>
    <property type="match status" value="1"/>
</dbReference>
<feature type="domain" description="Phospholipase/carboxylesterase/thioesterase" evidence="1">
    <location>
        <begin position="15"/>
        <end position="208"/>
    </location>
</feature>
<protein>
    <submittedName>
        <fullName evidence="2">Hydrolase</fullName>
    </submittedName>
</protein>
<evidence type="ECO:0000259" key="1">
    <source>
        <dbReference type="Pfam" id="PF02230"/>
    </source>
</evidence>
<sequence length="209" mass="23422">MAKDALQHYTHHFQPAQEANKPTLLLLHGTGGDENDLLNLGRMLSPGSALLSPRGNVLENGMPRFFRRFAEGVFDIDDLKQRTVELADFLQAASEEYAFDAHQVVAVGFSNGANIVASMLLLRPESLAGAYLSHAMFPFEPETQVDLQHRPIFVAAGRSDMLISTENTQRLINLLEQQGAEVQAYWNNTGHTIIHEEVREARTWVEKHF</sequence>
<dbReference type="InterPro" id="IPR003140">
    <property type="entry name" value="PLipase/COase/thioEstase"/>
</dbReference>
<dbReference type="Proteomes" id="UP000654345">
    <property type="component" value="Unassembled WGS sequence"/>
</dbReference>
<keyword evidence="2" id="KW-0378">Hydrolase</keyword>
<dbReference type="GO" id="GO:0016787">
    <property type="term" value="F:hydrolase activity"/>
    <property type="evidence" value="ECO:0007669"/>
    <property type="project" value="UniProtKB-KW"/>
</dbReference>
<dbReference type="Gene3D" id="3.40.50.1820">
    <property type="entry name" value="alpha/beta hydrolase"/>
    <property type="match status" value="1"/>
</dbReference>
<dbReference type="InterPro" id="IPR029058">
    <property type="entry name" value="AB_hydrolase_fold"/>
</dbReference>
<accession>A0ABQ3UKZ4</accession>
<evidence type="ECO:0000313" key="2">
    <source>
        <dbReference type="EMBL" id="GHO53413.1"/>
    </source>
</evidence>